<dbReference type="EMBL" id="KZ503779">
    <property type="protein sequence ID" value="PKU61449.1"/>
    <property type="molecule type" value="Genomic_DNA"/>
</dbReference>
<gene>
    <name evidence="2" type="ORF">MA16_Dca019685</name>
</gene>
<reference evidence="2 3" key="1">
    <citation type="journal article" date="2016" name="Sci. Rep.">
        <title>The Dendrobium catenatum Lindl. genome sequence provides insights into polysaccharide synthase, floral development and adaptive evolution.</title>
        <authorList>
            <person name="Zhang G.Q."/>
            <person name="Xu Q."/>
            <person name="Bian C."/>
            <person name="Tsai W.C."/>
            <person name="Yeh C.M."/>
            <person name="Liu K.W."/>
            <person name="Yoshida K."/>
            <person name="Zhang L.S."/>
            <person name="Chang S.B."/>
            <person name="Chen F."/>
            <person name="Shi Y."/>
            <person name="Su Y.Y."/>
            <person name="Zhang Y.Q."/>
            <person name="Chen L.J."/>
            <person name="Yin Y."/>
            <person name="Lin M."/>
            <person name="Huang H."/>
            <person name="Deng H."/>
            <person name="Wang Z.W."/>
            <person name="Zhu S.L."/>
            <person name="Zhao X."/>
            <person name="Deng C."/>
            <person name="Niu S.C."/>
            <person name="Huang J."/>
            <person name="Wang M."/>
            <person name="Liu G.H."/>
            <person name="Yang H.J."/>
            <person name="Xiao X.J."/>
            <person name="Hsiao Y.Y."/>
            <person name="Wu W.L."/>
            <person name="Chen Y.Y."/>
            <person name="Mitsuda N."/>
            <person name="Ohme-Takagi M."/>
            <person name="Luo Y.B."/>
            <person name="Van de Peer Y."/>
            <person name="Liu Z.J."/>
        </authorList>
    </citation>
    <scope>NUCLEOTIDE SEQUENCE [LARGE SCALE GENOMIC DNA]</scope>
    <source>
        <tissue evidence="2">The whole plant</tissue>
    </source>
</reference>
<reference evidence="2 3" key="2">
    <citation type="journal article" date="2017" name="Nature">
        <title>The Apostasia genome and the evolution of orchids.</title>
        <authorList>
            <person name="Zhang G.Q."/>
            <person name="Liu K.W."/>
            <person name="Li Z."/>
            <person name="Lohaus R."/>
            <person name="Hsiao Y.Y."/>
            <person name="Niu S.C."/>
            <person name="Wang J.Y."/>
            <person name="Lin Y.C."/>
            <person name="Xu Q."/>
            <person name="Chen L.J."/>
            <person name="Yoshida K."/>
            <person name="Fujiwara S."/>
            <person name="Wang Z.W."/>
            <person name="Zhang Y.Q."/>
            <person name="Mitsuda N."/>
            <person name="Wang M."/>
            <person name="Liu G.H."/>
            <person name="Pecoraro L."/>
            <person name="Huang H.X."/>
            <person name="Xiao X.J."/>
            <person name="Lin M."/>
            <person name="Wu X.Y."/>
            <person name="Wu W.L."/>
            <person name="Chen Y.Y."/>
            <person name="Chang S.B."/>
            <person name="Sakamoto S."/>
            <person name="Ohme-Takagi M."/>
            <person name="Yagi M."/>
            <person name="Zeng S.J."/>
            <person name="Shen C.Y."/>
            <person name="Yeh C.M."/>
            <person name="Luo Y.B."/>
            <person name="Tsai W.C."/>
            <person name="Van de Peer Y."/>
            <person name="Liu Z.J."/>
        </authorList>
    </citation>
    <scope>NUCLEOTIDE SEQUENCE [LARGE SCALE GENOMIC DNA]</scope>
    <source>
        <tissue evidence="2">The whole plant</tissue>
    </source>
</reference>
<proteinExistence type="predicted"/>
<feature type="compositionally biased region" description="Polar residues" evidence="1">
    <location>
        <begin position="64"/>
        <end position="73"/>
    </location>
</feature>
<keyword evidence="3" id="KW-1185">Reference proteome</keyword>
<feature type="region of interest" description="Disordered" evidence="1">
    <location>
        <begin position="63"/>
        <end position="124"/>
    </location>
</feature>
<name>A0A2I0VDF3_9ASPA</name>
<accession>A0A2I0VDF3</accession>
<evidence type="ECO:0000313" key="2">
    <source>
        <dbReference type="EMBL" id="PKU61449.1"/>
    </source>
</evidence>
<evidence type="ECO:0000256" key="1">
    <source>
        <dbReference type="SAM" id="MobiDB-lite"/>
    </source>
</evidence>
<protein>
    <submittedName>
        <fullName evidence="2">Uncharacterized protein</fullName>
    </submittedName>
</protein>
<dbReference type="Proteomes" id="UP000233837">
    <property type="component" value="Unassembled WGS sequence"/>
</dbReference>
<sequence length="124" mass="13505">MRRREFGVSQRLAAFPGRAGVGGGSRCGNQRWIWVGGPPTCRSFSPVFLTFGFQVARVGPWEAGSTTAPSSPFLSRVRNHIPPHRTSPPHDAQADDWASPMHDRTSSTDNGTCTMKDGMSAFSR</sequence>
<organism evidence="2 3">
    <name type="scientific">Dendrobium catenatum</name>
    <dbReference type="NCBI Taxonomy" id="906689"/>
    <lineage>
        <taxon>Eukaryota</taxon>
        <taxon>Viridiplantae</taxon>
        <taxon>Streptophyta</taxon>
        <taxon>Embryophyta</taxon>
        <taxon>Tracheophyta</taxon>
        <taxon>Spermatophyta</taxon>
        <taxon>Magnoliopsida</taxon>
        <taxon>Liliopsida</taxon>
        <taxon>Asparagales</taxon>
        <taxon>Orchidaceae</taxon>
        <taxon>Epidendroideae</taxon>
        <taxon>Malaxideae</taxon>
        <taxon>Dendrobiinae</taxon>
        <taxon>Dendrobium</taxon>
    </lineage>
</organism>
<dbReference type="AlphaFoldDB" id="A0A2I0VDF3"/>
<evidence type="ECO:0000313" key="3">
    <source>
        <dbReference type="Proteomes" id="UP000233837"/>
    </source>
</evidence>